<feature type="compositionally biased region" description="Low complexity" evidence="1">
    <location>
        <begin position="58"/>
        <end position="71"/>
    </location>
</feature>
<keyword evidence="2" id="KW-1133">Transmembrane helix</keyword>
<evidence type="ECO:0000313" key="5">
    <source>
        <dbReference type="Proteomes" id="UP000247569"/>
    </source>
</evidence>
<accession>A0A318JM75</accession>
<comment type="caution">
    <text evidence="4">The sequence shown here is derived from an EMBL/GenBank/DDBJ whole genome shotgun (WGS) entry which is preliminary data.</text>
</comment>
<feature type="domain" description="DUF8175" evidence="3">
    <location>
        <begin position="64"/>
        <end position="249"/>
    </location>
</feature>
<gene>
    <name evidence="4" type="ORF">DFR70_12613</name>
</gene>
<dbReference type="AlphaFoldDB" id="A0A318JM75"/>
<feature type="region of interest" description="Disordered" evidence="1">
    <location>
        <begin position="44"/>
        <end position="77"/>
    </location>
</feature>
<dbReference type="InterPro" id="IPR058488">
    <property type="entry name" value="DUF8175"/>
</dbReference>
<protein>
    <recommendedName>
        <fullName evidence="3">DUF8175 domain-containing protein</fullName>
    </recommendedName>
</protein>
<sequence>MPLTTREFREDSPLSGVRRRYVSGAACAGVLVVLTVIALGGSGPDAPDTTAGIGTGAGTTTLTTSTSKGSLVPPVPVHRDPADPEWLTAAPQGMSWQRVDGVPLPFTASDGPTRIDGAVAAGYSHTPQGAVVAALQISMRILYSPDYARVLDAQAVLSAADRAKILTARAAQPRLDPAIVQASTVAPAGFKIGDYTGDAATVYYAYPRPSGSYRIARQAVVWRDGDWRYSSDLIAPALPEAPDLTGFTPL</sequence>
<dbReference type="EMBL" id="QJKF01000026">
    <property type="protein sequence ID" value="PXX53892.1"/>
    <property type="molecule type" value="Genomic_DNA"/>
</dbReference>
<keyword evidence="2" id="KW-0472">Membrane</keyword>
<name>A0A318JM75_9NOCA</name>
<evidence type="ECO:0000256" key="1">
    <source>
        <dbReference type="SAM" id="MobiDB-lite"/>
    </source>
</evidence>
<keyword evidence="5" id="KW-1185">Reference proteome</keyword>
<keyword evidence="2" id="KW-0812">Transmembrane</keyword>
<organism evidence="4 5">
    <name type="scientific">Nocardia tenerifensis</name>
    <dbReference type="NCBI Taxonomy" id="228006"/>
    <lineage>
        <taxon>Bacteria</taxon>
        <taxon>Bacillati</taxon>
        <taxon>Actinomycetota</taxon>
        <taxon>Actinomycetes</taxon>
        <taxon>Mycobacteriales</taxon>
        <taxon>Nocardiaceae</taxon>
        <taxon>Nocardia</taxon>
    </lineage>
</organism>
<dbReference type="RefSeq" id="WP_040742042.1">
    <property type="nucleotide sequence ID" value="NZ_QJKF01000026.1"/>
</dbReference>
<reference evidence="4 5" key="1">
    <citation type="submission" date="2018-05" db="EMBL/GenBank/DDBJ databases">
        <title>Genomic Encyclopedia of Type Strains, Phase IV (KMG-IV): sequencing the most valuable type-strain genomes for metagenomic binning, comparative biology and taxonomic classification.</title>
        <authorList>
            <person name="Goeker M."/>
        </authorList>
    </citation>
    <scope>NUCLEOTIDE SEQUENCE [LARGE SCALE GENOMIC DNA]</scope>
    <source>
        <strain evidence="4 5">DSM 44704</strain>
    </source>
</reference>
<evidence type="ECO:0000259" key="3">
    <source>
        <dbReference type="Pfam" id="PF26526"/>
    </source>
</evidence>
<feature type="transmembrane region" description="Helical" evidence="2">
    <location>
        <begin position="21"/>
        <end position="41"/>
    </location>
</feature>
<evidence type="ECO:0000256" key="2">
    <source>
        <dbReference type="SAM" id="Phobius"/>
    </source>
</evidence>
<dbReference type="Proteomes" id="UP000247569">
    <property type="component" value="Unassembled WGS sequence"/>
</dbReference>
<dbReference type="Pfam" id="PF26526">
    <property type="entry name" value="DUF8175"/>
    <property type="match status" value="1"/>
</dbReference>
<evidence type="ECO:0000313" key="4">
    <source>
        <dbReference type="EMBL" id="PXX53892.1"/>
    </source>
</evidence>
<proteinExistence type="predicted"/>
<dbReference type="OrthoDB" id="4428031at2"/>